<evidence type="ECO:0000256" key="6">
    <source>
        <dbReference type="ARBA" id="ARBA00022824"/>
    </source>
</evidence>
<dbReference type="GO" id="GO:0005789">
    <property type="term" value="C:endoplasmic reticulum membrane"/>
    <property type="evidence" value="ECO:0007669"/>
    <property type="project" value="UniProtKB-SubCell"/>
</dbReference>
<dbReference type="AlphaFoldDB" id="A0A6I9IQB6"/>
<dbReference type="GO" id="GO:0031780">
    <property type="term" value="F:corticotropin hormone receptor binding"/>
    <property type="evidence" value="ECO:0007669"/>
    <property type="project" value="TreeGrafter"/>
</dbReference>
<feature type="compositionally biased region" description="Pro residues" evidence="9">
    <location>
        <begin position="130"/>
        <end position="144"/>
    </location>
</feature>
<dbReference type="GO" id="GO:0031782">
    <property type="term" value="F:type 4 melanocortin receptor binding"/>
    <property type="evidence" value="ECO:0007669"/>
    <property type="project" value="TreeGrafter"/>
</dbReference>
<dbReference type="PANTHER" id="PTHR28675">
    <property type="entry name" value="MELANOCORTIN-2 RECEPTOR ACCESSORY PROTEIN 2"/>
    <property type="match status" value="1"/>
</dbReference>
<evidence type="ECO:0000256" key="2">
    <source>
        <dbReference type="ARBA" id="ARBA00004389"/>
    </source>
</evidence>
<dbReference type="GO" id="GO:0070996">
    <property type="term" value="F:type 1 melanocortin receptor binding"/>
    <property type="evidence" value="ECO:0007669"/>
    <property type="project" value="TreeGrafter"/>
</dbReference>
<dbReference type="GO" id="GO:0072659">
    <property type="term" value="P:protein localization to plasma membrane"/>
    <property type="evidence" value="ECO:0007669"/>
    <property type="project" value="TreeGrafter"/>
</dbReference>
<keyword evidence="12" id="KW-0675">Receptor</keyword>
<sequence>MANRTNASAAYYSYEYYMDYLDLIPVDEKKLKANKHSIVIAFWVSLAAFVLFLFLILLYMSWSGPSQTRNSTQRHPTCRWSLSLNLPLCVWRHCLCHRAPQGTRSLRPAWVRNQASEQPVLPSSSRSQRAPPPRPSPPPGPPPLSSGNWPSTRTRTASADIGNVPSEPPLQTQPPDRRTDWSCC</sequence>
<comment type="similarity">
    <text evidence="3">Belongs to the MRAP family.</text>
</comment>
<dbReference type="CTD" id="56246"/>
<name>A0A6I9IQB6_VICPA</name>
<proteinExistence type="inferred from homology"/>
<evidence type="ECO:0000256" key="7">
    <source>
        <dbReference type="ARBA" id="ARBA00022989"/>
    </source>
</evidence>
<dbReference type="GO" id="GO:0106070">
    <property type="term" value="P:regulation of adenylate cyclase-activating G protein-coupled receptor signaling pathway"/>
    <property type="evidence" value="ECO:0007669"/>
    <property type="project" value="TreeGrafter"/>
</dbReference>
<evidence type="ECO:0000256" key="3">
    <source>
        <dbReference type="ARBA" id="ARBA00010063"/>
    </source>
</evidence>
<keyword evidence="6" id="KW-0256">Endoplasmic reticulum</keyword>
<dbReference type="GO" id="GO:0031781">
    <property type="term" value="F:type 3 melanocortin receptor binding"/>
    <property type="evidence" value="ECO:0007669"/>
    <property type="project" value="TreeGrafter"/>
</dbReference>
<dbReference type="InterPro" id="IPR028111">
    <property type="entry name" value="MRAP"/>
</dbReference>
<evidence type="ECO:0000256" key="1">
    <source>
        <dbReference type="ARBA" id="ARBA00004162"/>
    </source>
</evidence>
<dbReference type="GeneID" id="102528062"/>
<evidence type="ECO:0000256" key="8">
    <source>
        <dbReference type="ARBA" id="ARBA00023136"/>
    </source>
</evidence>
<dbReference type="GO" id="GO:0005886">
    <property type="term" value="C:plasma membrane"/>
    <property type="evidence" value="ECO:0007669"/>
    <property type="project" value="UniProtKB-SubCell"/>
</dbReference>
<feature type="compositionally biased region" description="Basic and acidic residues" evidence="9">
    <location>
        <begin position="175"/>
        <end position="184"/>
    </location>
</feature>
<dbReference type="KEGG" id="vpc:102528062"/>
<evidence type="ECO:0000313" key="11">
    <source>
        <dbReference type="Proteomes" id="UP001652581"/>
    </source>
</evidence>
<evidence type="ECO:0000256" key="10">
    <source>
        <dbReference type="SAM" id="Phobius"/>
    </source>
</evidence>
<dbReference type="GO" id="GO:0031783">
    <property type="term" value="F:type 5 melanocortin receptor binding"/>
    <property type="evidence" value="ECO:0007669"/>
    <property type="project" value="TreeGrafter"/>
</dbReference>
<feature type="region of interest" description="Disordered" evidence="9">
    <location>
        <begin position="117"/>
        <end position="184"/>
    </location>
</feature>
<dbReference type="RefSeq" id="XP_006216093.2">
    <property type="nucleotide sequence ID" value="XM_006216031.3"/>
</dbReference>
<keyword evidence="7 10" id="KW-1133">Transmembrane helix</keyword>
<evidence type="ECO:0000256" key="9">
    <source>
        <dbReference type="SAM" id="MobiDB-lite"/>
    </source>
</evidence>
<keyword evidence="5 10" id="KW-0812">Transmembrane</keyword>
<reference evidence="12" key="2">
    <citation type="submission" date="2025-08" db="UniProtKB">
        <authorList>
            <consortium name="RefSeq"/>
        </authorList>
    </citation>
    <scope>IDENTIFICATION</scope>
</reference>
<dbReference type="FunCoup" id="A0A6I9IQB6">
    <property type="interactions" value="5"/>
</dbReference>
<organism evidence="11 12">
    <name type="scientific">Vicugna pacos</name>
    <name type="common">Alpaca</name>
    <name type="synonym">Lama pacos</name>
    <dbReference type="NCBI Taxonomy" id="30538"/>
    <lineage>
        <taxon>Eukaryota</taxon>
        <taxon>Metazoa</taxon>
        <taxon>Chordata</taxon>
        <taxon>Craniata</taxon>
        <taxon>Vertebrata</taxon>
        <taxon>Euteleostomi</taxon>
        <taxon>Mammalia</taxon>
        <taxon>Eutheria</taxon>
        <taxon>Laurasiatheria</taxon>
        <taxon>Artiodactyla</taxon>
        <taxon>Tylopoda</taxon>
        <taxon>Camelidae</taxon>
        <taxon>Vicugna</taxon>
    </lineage>
</organism>
<dbReference type="PANTHER" id="PTHR28675:SF2">
    <property type="entry name" value="MELANOCORTIN-2 RECEPTOR ACCESSORY PROTEIN"/>
    <property type="match status" value="1"/>
</dbReference>
<comment type="subcellular location">
    <subcellularLocation>
        <location evidence="1">Cell membrane</location>
        <topology evidence="1">Single-pass membrane protein</topology>
    </subcellularLocation>
    <subcellularLocation>
        <location evidence="2">Endoplasmic reticulum membrane</location>
        <topology evidence="2">Single-pass membrane protein</topology>
    </subcellularLocation>
</comment>
<protein>
    <submittedName>
        <fullName evidence="12">LOW QUALITY PROTEIN: melanocortin-2 receptor accessory protein</fullName>
    </submittedName>
</protein>
<accession>A0A6I9IQB6</accession>
<dbReference type="InParanoid" id="A0A6I9IQB6"/>
<keyword evidence="4" id="KW-1003">Cell membrane</keyword>
<evidence type="ECO:0000313" key="12">
    <source>
        <dbReference type="RefSeq" id="XP_006216093.2"/>
    </source>
</evidence>
<keyword evidence="11" id="KW-1185">Reference proteome</keyword>
<reference evidence="11" key="1">
    <citation type="submission" date="2025-05" db="UniProtKB">
        <authorList>
            <consortium name="RefSeq"/>
        </authorList>
    </citation>
    <scope>NUCLEOTIDE SEQUENCE [LARGE SCALE GENOMIC DNA]</scope>
</reference>
<dbReference type="Pfam" id="PF15183">
    <property type="entry name" value="MRAP"/>
    <property type="match status" value="1"/>
</dbReference>
<feature type="transmembrane region" description="Helical" evidence="10">
    <location>
        <begin position="38"/>
        <end position="62"/>
    </location>
</feature>
<evidence type="ECO:0000256" key="4">
    <source>
        <dbReference type="ARBA" id="ARBA00022475"/>
    </source>
</evidence>
<keyword evidence="8 10" id="KW-0472">Membrane</keyword>
<dbReference type="Proteomes" id="UP001652581">
    <property type="component" value="Chromosome 1"/>
</dbReference>
<evidence type="ECO:0000256" key="5">
    <source>
        <dbReference type="ARBA" id="ARBA00022692"/>
    </source>
</evidence>
<dbReference type="GO" id="GO:0030545">
    <property type="term" value="F:signaling receptor regulator activity"/>
    <property type="evidence" value="ECO:0007669"/>
    <property type="project" value="TreeGrafter"/>
</dbReference>
<gene>
    <name evidence="12" type="primary">MRAP</name>
</gene>